<proteinExistence type="predicted"/>
<reference evidence="1 2" key="1">
    <citation type="submission" date="2019-09" db="EMBL/GenBank/DDBJ databases">
        <authorList>
            <person name="Chandra G."/>
            <person name="Truman W A."/>
        </authorList>
    </citation>
    <scope>NUCLEOTIDE SEQUENCE [LARGE SCALE GENOMIC DNA]</scope>
    <source>
        <strain evidence="1">PS928</strain>
    </source>
</reference>
<evidence type="ECO:0000313" key="2">
    <source>
        <dbReference type="Proteomes" id="UP000381378"/>
    </source>
</evidence>
<dbReference type="RefSeq" id="WP_150785594.1">
    <property type="nucleotide sequence ID" value="NZ_CABVJF010000002.1"/>
</dbReference>
<dbReference type="AlphaFoldDB" id="A0A5E7S753"/>
<name>A0A5E7S753_PSEFL</name>
<accession>A0A5E7S753</accession>
<dbReference type="Proteomes" id="UP000381378">
    <property type="component" value="Unassembled WGS sequence"/>
</dbReference>
<dbReference type="OrthoDB" id="7032325at2"/>
<organism evidence="1 2">
    <name type="scientific">Pseudomonas fluorescens</name>
    <dbReference type="NCBI Taxonomy" id="294"/>
    <lineage>
        <taxon>Bacteria</taxon>
        <taxon>Pseudomonadati</taxon>
        <taxon>Pseudomonadota</taxon>
        <taxon>Gammaproteobacteria</taxon>
        <taxon>Pseudomonadales</taxon>
        <taxon>Pseudomonadaceae</taxon>
        <taxon>Pseudomonas</taxon>
    </lineage>
</organism>
<gene>
    <name evidence="1" type="ORF">PS928_00528</name>
</gene>
<protein>
    <submittedName>
        <fullName evidence="1">Uncharacterized protein</fullName>
    </submittedName>
</protein>
<sequence length="77" mass="8432">MTGGPLADPRAAATADIERKKADFFKAGGKASIAPGYERAIPPVRSDKIDPDTILRRRRPSLTRAERMALQRITEAI</sequence>
<dbReference type="EMBL" id="CABVJF010000002">
    <property type="protein sequence ID" value="VVP78943.1"/>
    <property type="molecule type" value="Genomic_DNA"/>
</dbReference>
<evidence type="ECO:0000313" key="1">
    <source>
        <dbReference type="EMBL" id="VVP78943.1"/>
    </source>
</evidence>